<evidence type="ECO:0000313" key="3">
    <source>
        <dbReference type="Proteomes" id="UP000503312"/>
    </source>
</evidence>
<protein>
    <submittedName>
        <fullName evidence="2">tRNA (Adenosine(37)-N6)-threonylcarbamoyltransferase complex dimerization subunit type 1 TsaB</fullName>
    </submittedName>
</protein>
<keyword evidence="2" id="KW-0808">Transferase</keyword>
<reference evidence="2 3" key="1">
    <citation type="submission" date="2018-04" db="EMBL/GenBank/DDBJ databases">
        <title>Polynucleobacter sp. UH21B genome.</title>
        <authorList>
            <person name="Hahn M.W."/>
        </authorList>
    </citation>
    <scope>NUCLEOTIDE SEQUENCE [LARGE SCALE GENOMIC DNA]</scope>
    <source>
        <strain evidence="2 3">MWH-UH21B</strain>
    </source>
</reference>
<dbReference type="Proteomes" id="UP000503312">
    <property type="component" value="Chromosome"/>
</dbReference>
<dbReference type="KEGG" id="ptrp:DCO17_05500"/>
<dbReference type="GO" id="GO:0005829">
    <property type="term" value="C:cytosol"/>
    <property type="evidence" value="ECO:0007669"/>
    <property type="project" value="TreeGrafter"/>
</dbReference>
<dbReference type="AlphaFoldDB" id="A0A6M9PQR5"/>
<evidence type="ECO:0000259" key="1">
    <source>
        <dbReference type="Pfam" id="PF00814"/>
    </source>
</evidence>
<dbReference type="GO" id="GO:0002949">
    <property type="term" value="P:tRNA threonylcarbamoyladenosine modification"/>
    <property type="evidence" value="ECO:0007669"/>
    <property type="project" value="InterPro"/>
</dbReference>
<dbReference type="PANTHER" id="PTHR11735">
    <property type="entry name" value="TRNA N6-ADENOSINE THREONYLCARBAMOYLTRANSFERASE"/>
    <property type="match status" value="1"/>
</dbReference>
<keyword evidence="3" id="KW-1185">Reference proteome</keyword>
<sequence>MKRILAIDTSSAWCSVALSLGEVEPAFRHQPVAAGASQLLLPWIEEMLQASKLAMADLDAIAIGIGPGAFTGVRLGVAAAQGLALAANLPVIPIASLDAIAMELLSNQSFHKIQPSQFVVAVDARMDEIYWAKYQYASSDNEPQRLGDIHLSSPEAIDLEGARYLAGSAINAYGNRLFTHHQLPVNCLDANIGVSALGILGCAMPALVSGKQIPVQELEPLYVRNKVALTTEERDQIFKKGTQQ</sequence>
<organism evidence="2 3">
    <name type="scientific">Polynucleobacter tropicus</name>
    <dbReference type="NCBI Taxonomy" id="1743174"/>
    <lineage>
        <taxon>Bacteria</taxon>
        <taxon>Pseudomonadati</taxon>
        <taxon>Pseudomonadota</taxon>
        <taxon>Betaproteobacteria</taxon>
        <taxon>Burkholderiales</taxon>
        <taxon>Burkholderiaceae</taxon>
        <taxon>Polynucleobacter</taxon>
    </lineage>
</organism>
<proteinExistence type="predicted"/>
<name>A0A6M9PQR5_9BURK</name>
<feature type="domain" description="Gcp-like" evidence="1">
    <location>
        <begin position="37"/>
        <end position="139"/>
    </location>
</feature>
<dbReference type="SUPFAM" id="SSF53067">
    <property type="entry name" value="Actin-like ATPase domain"/>
    <property type="match status" value="2"/>
</dbReference>
<dbReference type="InterPro" id="IPR043129">
    <property type="entry name" value="ATPase_NBD"/>
</dbReference>
<dbReference type="RefSeq" id="WP_173955774.1">
    <property type="nucleotide sequence ID" value="NZ_CP028942.1"/>
</dbReference>
<gene>
    <name evidence="2" type="primary">tsaB</name>
    <name evidence="2" type="ORF">DCO17_05500</name>
</gene>
<dbReference type="NCBIfam" id="TIGR03725">
    <property type="entry name" value="T6A_YeaZ"/>
    <property type="match status" value="1"/>
</dbReference>
<dbReference type="Gene3D" id="3.30.420.40">
    <property type="match status" value="2"/>
</dbReference>
<dbReference type="GO" id="GO:0016740">
    <property type="term" value="F:transferase activity"/>
    <property type="evidence" value="ECO:0007669"/>
    <property type="project" value="UniProtKB-KW"/>
</dbReference>
<accession>A0A6M9PQR5</accession>
<dbReference type="PANTHER" id="PTHR11735:SF11">
    <property type="entry name" value="TRNA THREONYLCARBAMOYLADENOSINE BIOSYNTHESIS PROTEIN TSAB"/>
    <property type="match status" value="1"/>
</dbReference>
<dbReference type="InterPro" id="IPR022496">
    <property type="entry name" value="T6A_TsaB"/>
</dbReference>
<evidence type="ECO:0000313" key="2">
    <source>
        <dbReference type="EMBL" id="QKM64734.1"/>
    </source>
</evidence>
<dbReference type="InterPro" id="IPR000905">
    <property type="entry name" value="Gcp-like_dom"/>
</dbReference>
<dbReference type="Pfam" id="PF00814">
    <property type="entry name" value="TsaD"/>
    <property type="match status" value="1"/>
</dbReference>
<dbReference type="EMBL" id="CP028942">
    <property type="protein sequence ID" value="QKM64734.1"/>
    <property type="molecule type" value="Genomic_DNA"/>
</dbReference>